<accession>A0A0B0MZY5</accession>
<dbReference type="AlphaFoldDB" id="A0A0B0MZY5"/>
<gene>
    <name evidence="1" type="ORF">F383_31055</name>
</gene>
<evidence type="ECO:0000313" key="1">
    <source>
        <dbReference type="EMBL" id="KHG05084.1"/>
    </source>
</evidence>
<keyword evidence="2" id="KW-1185">Reference proteome</keyword>
<proteinExistence type="predicted"/>
<reference evidence="2" key="1">
    <citation type="submission" date="2014-09" db="EMBL/GenBank/DDBJ databases">
        <authorList>
            <person name="Mudge J."/>
            <person name="Ramaraj T."/>
            <person name="Lindquist I.E."/>
            <person name="Bharti A.K."/>
            <person name="Sundararajan A."/>
            <person name="Cameron C.T."/>
            <person name="Woodward J.E."/>
            <person name="May G.D."/>
            <person name="Brubaker C."/>
            <person name="Broadhvest J."/>
            <person name="Wilkins T.A."/>
        </authorList>
    </citation>
    <scope>NUCLEOTIDE SEQUENCE</scope>
    <source>
        <strain evidence="2">cv. AKA8401</strain>
    </source>
</reference>
<dbReference type="Proteomes" id="UP000032142">
    <property type="component" value="Unassembled WGS sequence"/>
</dbReference>
<name>A0A0B0MZY5_GOSAR</name>
<comment type="caution">
    <text evidence="1">The sequence shown here is derived from an EMBL/GenBank/DDBJ whole genome shotgun (WGS) entry which is preliminary data.</text>
</comment>
<sequence>MLTLFNFPCFIVLKAREGWRSVGASSHYP</sequence>
<protein>
    <submittedName>
        <fullName evidence="1">Uncharacterized protein</fullName>
    </submittedName>
</protein>
<dbReference type="EMBL" id="JRRC01423340">
    <property type="protein sequence ID" value="KHG05084.1"/>
    <property type="molecule type" value="Genomic_DNA"/>
</dbReference>
<organism evidence="1 2">
    <name type="scientific">Gossypium arboreum</name>
    <name type="common">Tree cotton</name>
    <name type="synonym">Gossypium nanking</name>
    <dbReference type="NCBI Taxonomy" id="29729"/>
    <lineage>
        <taxon>Eukaryota</taxon>
        <taxon>Viridiplantae</taxon>
        <taxon>Streptophyta</taxon>
        <taxon>Embryophyta</taxon>
        <taxon>Tracheophyta</taxon>
        <taxon>Spermatophyta</taxon>
        <taxon>Magnoliopsida</taxon>
        <taxon>eudicotyledons</taxon>
        <taxon>Gunneridae</taxon>
        <taxon>Pentapetalae</taxon>
        <taxon>rosids</taxon>
        <taxon>malvids</taxon>
        <taxon>Malvales</taxon>
        <taxon>Malvaceae</taxon>
        <taxon>Malvoideae</taxon>
        <taxon>Gossypium</taxon>
    </lineage>
</organism>
<evidence type="ECO:0000313" key="2">
    <source>
        <dbReference type="Proteomes" id="UP000032142"/>
    </source>
</evidence>